<dbReference type="RefSeq" id="XP_035324776.1">
    <property type="nucleotide sequence ID" value="XM_035463352.1"/>
</dbReference>
<gene>
    <name evidence="11" type="ORF">GMORB2_1370</name>
</gene>
<dbReference type="GO" id="GO:0016567">
    <property type="term" value="P:protein ubiquitination"/>
    <property type="evidence" value="ECO:0007669"/>
    <property type="project" value="InterPro"/>
</dbReference>
<evidence type="ECO:0000313" key="12">
    <source>
        <dbReference type="Proteomes" id="UP000749293"/>
    </source>
</evidence>
<keyword evidence="12" id="KW-1185">Reference proteome</keyword>
<dbReference type="Pfam" id="PF01485">
    <property type="entry name" value="IBR"/>
    <property type="match status" value="2"/>
</dbReference>
<dbReference type="Gene3D" id="1.20.120.1750">
    <property type="match status" value="1"/>
</dbReference>
<keyword evidence="4" id="KW-0479">Metal-binding</keyword>
<proteinExistence type="predicted"/>
<feature type="region of interest" description="Disordered" evidence="9">
    <location>
        <begin position="99"/>
        <end position="122"/>
    </location>
</feature>
<dbReference type="OrthoDB" id="10009520at2759"/>
<evidence type="ECO:0000256" key="1">
    <source>
        <dbReference type="ARBA" id="ARBA00001798"/>
    </source>
</evidence>
<dbReference type="GO" id="GO:0061630">
    <property type="term" value="F:ubiquitin protein ligase activity"/>
    <property type="evidence" value="ECO:0007669"/>
    <property type="project" value="UniProtKB-EC"/>
</dbReference>
<evidence type="ECO:0000256" key="4">
    <source>
        <dbReference type="ARBA" id="ARBA00022723"/>
    </source>
</evidence>
<evidence type="ECO:0000256" key="7">
    <source>
        <dbReference type="ARBA" id="ARBA00022786"/>
    </source>
</evidence>
<name>A0A9P5D942_9HYPO</name>
<evidence type="ECO:0000256" key="6">
    <source>
        <dbReference type="ARBA" id="ARBA00022771"/>
    </source>
</evidence>
<dbReference type="SUPFAM" id="SSF57850">
    <property type="entry name" value="RING/U-box"/>
    <property type="match status" value="3"/>
</dbReference>
<keyword evidence="8" id="KW-0862">Zinc</keyword>
<accession>A0A9P5D942</accession>
<evidence type="ECO:0000259" key="10">
    <source>
        <dbReference type="PROSITE" id="PS51873"/>
    </source>
</evidence>
<evidence type="ECO:0000256" key="5">
    <source>
        <dbReference type="ARBA" id="ARBA00022737"/>
    </source>
</evidence>
<dbReference type="PROSITE" id="PS51873">
    <property type="entry name" value="TRIAD"/>
    <property type="match status" value="1"/>
</dbReference>
<evidence type="ECO:0000256" key="9">
    <source>
        <dbReference type="SAM" id="MobiDB-lite"/>
    </source>
</evidence>
<organism evidence="11 12">
    <name type="scientific">Geosmithia morbida</name>
    <dbReference type="NCBI Taxonomy" id="1094350"/>
    <lineage>
        <taxon>Eukaryota</taxon>
        <taxon>Fungi</taxon>
        <taxon>Dikarya</taxon>
        <taxon>Ascomycota</taxon>
        <taxon>Pezizomycotina</taxon>
        <taxon>Sordariomycetes</taxon>
        <taxon>Hypocreomycetidae</taxon>
        <taxon>Hypocreales</taxon>
        <taxon>Bionectriaceae</taxon>
        <taxon>Geosmithia</taxon>
    </lineage>
</organism>
<feature type="domain" description="RING-type" evidence="10">
    <location>
        <begin position="167"/>
        <end position="361"/>
    </location>
</feature>
<dbReference type="EC" id="2.3.2.31" evidence="2"/>
<dbReference type="InterPro" id="IPR002867">
    <property type="entry name" value="IBR_dom"/>
</dbReference>
<evidence type="ECO:0000313" key="11">
    <source>
        <dbReference type="EMBL" id="KAF4126124.1"/>
    </source>
</evidence>
<keyword evidence="5" id="KW-0677">Repeat</keyword>
<sequence length="445" mass="50713">MNPFAPFDAESYALQLQIDEIEAQRANQKGKWTADRIPDYVFAFDAFEVELRRATSITRDHKLAHSIARAVDADAAAIEELVRQERQAGHDHDIALQLNRNDAPPARETEAVSEDTSRPASDPVDWSLVWKASGAATLSTQTPSTTAGPSADYALRQEAVHDHLRELKVECSVCSDMVQPHAGVRLECDDLYCRPCLKAFLMRVAADETLYPPKCHRKPIDAYVIEAELSSEELAAYRTAEMEFTSTDRLYCADPTCARFIPMAERGRDRASCHVCRTETCTHCKEAAHHGACAADEERNSLKKFAAQVGWQSCFGCGEMVSRDEGCDHMTCRCRAEFCYQCGTQWKRCSCSDWAPDMLDQRARQVVDREAQEPMVPAMRRQRVERMARELQANHECEHLGRFMRLDYRRRGYGCEMCGARHYKYILSCRHCHMLACEDCRRYRI</sequence>
<dbReference type="GO" id="GO:0008270">
    <property type="term" value="F:zinc ion binding"/>
    <property type="evidence" value="ECO:0007669"/>
    <property type="project" value="UniProtKB-KW"/>
</dbReference>
<dbReference type="AlphaFoldDB" id="A0A9P5D942"/>
<evidence type="ECO:0000256" key="3">
    <source>
        <dbReference type="ARBA" id="ARBA00022679"/>
    </source>
</evidence>
<dbReference type="CDD" id="cd22584">
    <property type="entry name" value="Rcat_RBR_unk"/>
    <property type="match status" value="1"/>
</dbReference>
<dbReference type="CDD" id="cd20335">
    <property type="entry name" value="BRcat_RBR"/>
    <property type="match status" value="1"/>
</dbReference>
<keyword evidence="6" id="KW-0863">Zinc-finger</keyword>
<keyword evidence="7" id="KW-0833">Ubl conjugation pathway</keyword>
<evidence type="ECO:0000256" key="8">
    <source>
        <dbReference type="ARBA" id="ARBA00022833"/>
    </source>
</evidence>
<comment type="caution">
    <text evidence="11">The sequence shown here is derived from an EMBL/GenBank/DDBJ whole genome shotgun (WGS) entry which is preliminary data.</text>
</comment>
<dbReference type="InterPro" id="IPR044066">
    <property type="entry name" value="TRIAD_supradom"/>
</dbReference>
<protein>
    <recommendedName>
        <fullName evidence="2">RBR-type E3 ubiquitin transferase</fullName>
        <ecNumber evidence="2">2.3.2.31</ecNumber>
    </recommendedName>
</protein>
<reference evidence="11" key="1">
    <citation type="submission" date="2020-03" db="EMBL/GenBank/DDBJ databases">
        <title>Site-based positive gene gene selection in Geosmithia morbida across the United States reveals a broad range of putative effectors and factors for local host and environmental adapation.</title>
        <authorList>
            <person name="Onufrak A."/>
            <person name="Murdoch R.W."/>
            <person name="Gazis R."/>
            <person name="Huff M."/>
            <person name="Staton M."/>
            <person name="Klingeman W."/>
            <person name="Hadziabdic D."/>
        </authorList>
    </citation>
    <scope>NUCLEOTIDE SEQUENCE</scope>
    <source>
        <strain evidence="11">1262</strain>
    </source>
</reference>
<dbReference type="EMBL" id="JAANYQ010000002">
    <property type="protein sequence ID" value="KAF4126124.1"/>
    <property type="molecule type" value="Genomic_DNA"/>
</dbReference>
<dbReference type="Proteomes" id="UP000749293">
    <property type="component" value="Unassembled WGS sequence"/>
</dbReference>
<dbReference type="GeneID" id="55967600"/>
<dbReference type="PANTHER" id="PTHR11685">
    <property type="entry name" value="RBR FAMILY RING FINGER AND IBR DOMAIN-CONTAINING"/>
    <property type="match status" value="1"/>
</dbReference>
<evidence type="ECO:0000256" key="2">
    <source>
        <dbReference type="ARBA" id="ARBA00012251"/>
    </source>
</evidence>
<dbReference type="InterPro" id="IPR031127">
    <property type="entry name" value="E3_UB_ligase_RBR"/>
</dbReference>
<comment type="catalytic activity">
    <reaction evidence="1">
        <text>[E2 ubiquitin-conjugating enzyme]-S-ubiquitinyl-L-cysteine + [acceptor protein]-L-lysine = [E2 ubiquitin-conjugating enzyme]-L-cysteine + [acceptor protein]-N(6)-ubiquitinyl-L-lysine.</text>
        <dbReference type="EC" id="2.3.2.31"/>
    </reaction>
</comment>
<keyword evidence="3" id="KW-0808">Transferase</keyword>